<evidence type="ECO:0000256" key="1">
    <source>
        <dbReference type="SAM" id="SignalP"/>
    </source>
</evidence>
<accession>A0A4Q4N985</accession>
<dbReference type="Proteomes" id="UP000291422">
    <property type="component" value="Unassembled WGS sequence"/>
</dbReference>
<proteinExistence type="predicted"/>
<dbReference type="EMBL" id="PDXD01000027">
    <property type="protein sequence ID" value="RYN72287.1"/>
    <property type="molecule type" value="Genomic_DNA"/>
</dbReference>
<protein>
    <recommendedName>
        <fullName evidence="4">Cyanovirin-N domain-containing protein</fullName>
    </recommendedName>
</protein>
<evidence type="ECO:0000313" key="2">
    <source>
        <dbReference type="EMBL" id="RYN72287.1"/>
    </source>
</evidence>
<evidence type="ECO:0008006" key="4">
    <source>
        <dbReference type="Google" id="ProtNLM"/>
    </source>
</evidence>
<gene>
    <name evidence="2" type="ORF">AA0117_g8769</name>
</gene>
<comment type="caution">
    <text evidence="2">The sequence shown here is derived from an EMBL/GenBank/DDBJ whole genome shotgun (WGS) entry which is preliminary data.</text>
</comment>
<feature type="signal peptide" evidence="1">
    <location>
        <begin position="1"/>
        <end position="20"/>
    </location>
</feature>
<organism evidence="2 3">
    <name type="scientific">Alternaria alternata</name>
    <name type="common">Alternaria rot fungus</name>
    <name type="synonym">Torula alternata</name>
    <dbReference type="NCBI Taxonomy" id="5599"/>
    <lineage>
        <taxon>Eukaryota</taxon>
        <taxon>Fungi</taxon>
        <taxon>Dikarya</taxon>
        <taxon>Ascomycota</taxon>
        <taxon>Pezizomycotina</taxon>
        <taxon>Dothideomycetes</taxon>
        <taxon>Pleosporomycetidae</taxon>
        <taxon>Pleosporales</taxon>
        <taxon>Pleosporineae</taxon>
        <taxon>Pleosporaceae</taxon>
        <taxon>Alternaria</taxon>
        <taxon>Alternaria sect. Alternaria</taxon>
        <taxon>Alternaria alternata complex</taxon>
    </lineage>
</organism>
<feature type="chain" id="PRO_5020777674" description="Cyanovirin-N domain-containing protein" evidence="1">
    <location>
        <begin position="21"/>
        <end position="111"/>
    </location>
</feature>
<dbReference type="AlphaFoldDB" id="A0A4Q4N985"/>
<evidence type="ECO:0000313" key="3">
    <source>
        <dbReference type="Proteomes" id="UP000291422"/>
    </source>
</evidence>
<sequence>MQFSTTALAIISAFIASSTAADTLSFTISTCSACSTASGCLIERLENLPANRCIRIFDGNKSLVITAAANPSCKVNLFTSSDCSESETPEVHQKVGVCDEFSPKNSYMITC</sequence>
<keyword evidence="1" id="KW-0732">Signal</keyword>
<reference evidence="3" key="1">
    <citation type="journal article" date="2019" name="bioRxiv">
        <title>Genomics, evolutionary history and diagnostics of the Alternaria alternata species group including apple and Asian pear pathotypes.</title>
        <authorList>
            <person name="Armitage A.D."/>
            <person name="Cockerton H.M."/>
            <person name="Sreenivasaprasad S."/>
            <person name="Woodhall J.W."/>
            <person name="Lane C.R."/>
            <person name="Harrison R.J."/>
            <person name="Clarkson J.P."/>
        </authorList>
    </citation>
    <scope>NUCLEOTIDE SEQUENCE [LARGE SCALE GENOMIC DNA]</scope>
    <source>
        <strain evidence="3">FERA 1177</strain>
    </source>
</reference>
<name>A0A4Q4N985_ALTAL</name>